<reference evidence="2 3" key="2">
    <citation type="journal article" date="2018" name="New Phytol.">
        <title>High intraspecific genome diversity in the model arbuscular mycorrhizal symbiont Rhizophagus irregularis.</title>
        <authorList>
            <person name="Chen E.C.H."/>
            <person name="Morin E."/>
            <person name="Beaudet D."/>
            <person name="Noel J."/>
            <person name="Yildirir G."/>
            <person name="Ndikumana S."/>
            <person name="Charron P."/>
            <person name="St-Onge C."/>
            <person name="Giorgi J."/>
            <person name="Kruger M."/>
            <person name="Marton T."/>
            <person name="Ropars J."/>
            <person name="Grigoriev I.V."/>
            <person name="Hainaut M."/>
            <person name="Henrissat B."/>
            <person name="Roux C."/>
            <person name="Martin F."/>
            <person name="Corradi N."/>
        </authorList>
    </citation>
    <scope>NUCLEOTIDE SEQUENCE [LARGE SCALE GENOMIC DNA]</scope>
    <source>
        <strain evidence="2 3">DAOM 197198</strain>
    </source>
</reference>
<keyword evidence="1" id="KW-0472">Membrane</keyword>
<comment type="caution">
    <text evidence="2">The sequence shown here is derived from an EMBL/GenBank/DDBJ whole genome shotgun (WGS) entry which is preliminary data.</text>
</comment>
<proteinExistence type="predicted"/>
<dbReference type="EMBL" id="AUPC02000189">
    <property type="protein sequence ID" value="POG66530.1"/>
    <property type="molecule type" value="Genomic_DNA"/>
</dbReference>
<organism evidence="2 3">
    <name type="scientific">Rhizophagus irregularis (strain DAOM 181602 / DAOM 197198 / MUCL 43194)</name>
    <name type="common">Arbuscular mycorrhizal fungus</name>
    <name type="synonym">Glomus intraradices</name>
    <dbReference type="NCBI Taxonomy" id="747089"/>
    <lineage>
        <taxon>Eukaryota</taxon>
        <taxon>Fungi</taxon>
        <taxon>Fungi incertae sedis</taxon>
        <taxon>Mucoromycota</taxon>
        <taxon>Glomeromycotina</taxon>
        <taxon>Glomeromycetes</taxon>
        <taxon>Glomerales</taxon>
        <taxon>Glomeraceae</taxon>
        <taxon>Rhizophagus</taxon>
    </lineage>
</organism>
<name>A0A2P4PMD1_RHIID</name>
<sequence>MLPIFFYYIFLVHFLAFLASPNVLGSFLACPLVSCLFFYLLSVCIFFYVNNITYHLANLFLYKKNFQ</sequence>
<feature type="transmembrane region" description="Helical" evidence="1">
    <location>
        <begin position="36"/>
        <end position="57"/>
    </location>
</feature>
<dbReference type="AlphaFoldDB" id="A0A2P4PMD1"/>
<protein>
    <submittedName>
        <fullName evidence="2">Uncharacterized protein</fullName>
    </submittedName>
</protein>
<evidence type="ECO:0000313" key="2">
    <source>
        <dbReference type="EMBL" id="POG66530.1"/>
    </source>
</evidence>
<keyword evidence="3" id="KW-1185">Reference proteome</keyword>
<feature type="transmembrane region" description="Helical" evidence="1">
    <location>
        <begin position="6"/>
        <end position="29"/>
    </location>
</feature>
<accession>A0A2P4PMD1</accession>
<gene>
    <name evidence="2" type="ORF">GLOIN_2v1656311</name>
</gene>
<evidence type="ECO:0000313" key="3">
    <source>
        <dbReference type="Proteomes" id="UP000018888"/>
    </source>
</evidence>
<reference evidence="2 3" key="1">
    <citation type="journal article" date="2013" name="Proc. Natl. Acad. Sci. U.S.A.">
        <title>Genome of an arbuscular mycorrhizal fungus provides insight into the oldest plant symbiosis.</title>
        <authorList>
            <person name="Tisserant E."/>
            <person name="Malbreil M."/>
            <person name="Kuo A."/>
            <person name="Kohler A."/>
            <person name="Symeonidi A."/>
            <person name="Balestrini R."/>
            <person name="Charron P."/>
            <person name="Duensing N."/>
            <person name="Frei Dit Frey N."/>
            <person name="Gianinazzi-Pearson V."/>
            <person name="Gilbert L.B."/>
            <person name="Handa Y."/>
            <person name="Herr J.R."/>
            <person name="Hijri M."/>
            <person name="Koul R."/>
            <person name="Kawaguchi M."/>
            <person name="Krajinski F."/>
            <person name="Lammers P.J."/>
            <person name="Masclaux F.G."/>
            <person name="Murat C."/>
            <person name="Morin E."/>
            <person name="Ndikumana S."/>
            <person name="Pagni M."/>
            <person name="Petitpierre D."/>
            <person name="Requena N."/>
            <person name="Rosikiewicz P."/>
            <person name="Riley R."/>
            <person name="Saito K."/>
            <person name="San Clemente H."/>
            <person name="Shapiro H."/>
            <person name="van Tuinen D."/>
            <person name="Becard G."/>
            <person name="Bonfante P."/>
            <person name="Paszkowski U."/>
            <person name="Shachar-Hill Y.Y."/>
            <person name="Tuskan G.A."/>
            <person name="Young P.W."/>
            <person name="Sanders I.R."/>
            <person name="Henrissat B."/>
            <person name="Rensing S.A."/>
            <person name="Grigoriev I.V."/>
            <person name="Corradi N."/>
            <person name="Roux C."/>
            <person name="Martin F."/>
        </authorList>
    </citation>
    <scope>NUCLEOTIDE SEQUENCE [LARGE SCALE GENOMIC DNA]</scope>
    <source>
        <strain evidence="2 3">DAOM 197198</strain>
    </source>
</reference>
<keyword evidence="1" id="KW-1133">Transmembrane helix</keyword>
<evidence type="ECO:0000256" key="1">
    <source>
        <dbReference type="SAM" id="Phobius"/>
    </source>
</evidence>
<keyword evidence="1" id="KW-0812">Transmembrane</keyword>
<dbReference type="Proteomes" id="UP000018888">
    <property type="component" value="Unassembled WGS sequence"/>
</dbReference>